<dbReference type="Gene3D" id="2.40.30.170">
    <property type="match status" value="1"/>
</dbReference>
<feature type="region of interest" description="Disordered" evidence="9">
    <location>
        <begin position="260"/>
        <end position="281"/>
    </location>
</feature>
<dbReference type="GO" id="GO:1990195">
    <property type="term" value="C:macrolide transmembrane transporter complex"/>
    <property type="evidence" value="ECO:0007669"/>
    <property type="project" value="InterPro"/>
</dbReference>
<dbReference type="Pfam" id="PF25917">
    <property type="entry name" value="BSH_RND"/>
    <property type="match status" value="1"/>
</dbReference>
<dbReference type="NCBIfam" id="TIGR01730">
    <property type="entry name" value="RND_mfp"/>
    <property type="match status" value="1"/>
</dbReference>
<sequence length="389" mass="41905">MPTFSPRLLWLLPLCALALLLAWRPQAKAPASDYITASAKARDLEQLILADGTLKARKQVSVGAQVSGQIKKLHVTLGQEVKQGDLLVEIDDLPQQNALKDALAQRDNLQAQLDSKEATLRNARLAYQRQQQIVARGLGSTADHDSAKATLDENLADIRALNAQRVQSEIAVDTARVNLGYTRILAPLSGTVVAMPVEEGQTLNASQSTPTLLKIAQLDTMTVEARISEADVINVRVGMPVYFTILGNSQRRFEGSLRAIEPAPDTINDDDTTTSSSDSSDSSAIYYHGLFEVPNQDGQLRISMTAQVYLVVARLKDALVIPAIALQGDQVRVIDDGGRISLRRVKVGLNNKVDAQILSGLSAGERVIVSEVSAGQNDAAGGMPPPMEM</sequence>
<dbReference type="Pfam" id="PF25876">
    <property type="entry name" value="HH_MFP_RND"/>
    <property type="match status" value="1"/>
</dbReference>
<proteinExistence type="inferred from homology"/>
<dbReference type="InterPro" id="IPR058625">
    <property type="entry name" value="MdtA-like_BSH"/>
</dbReference>
<dbReference type="PANTHER" id="PTHR30469">
    <property type="entry name" value="MULTIDRUG RESISTANCE PROTEIN MDTA"/>
    <property type="match status" value="1"/>
</dbReference>
<dbReference type="Pfam" id="PF25967">
    <property type="entry name" value="RND-MFP_C"/>
    <property type="match status" value="1"/>
</dbReference>
<dbReference type="GO" id="GO:0019898">
    <property type="term" value="C:extrinsic component of membrane"/>
    <property type="evidence" value="ECO:0007669"/>
    <property type="project" value="InterPro"/>
</dbReference>
<dbReference type="GO" id="GO:1990281">
    <property type="term" value="C:efflux pump complex"/>
    <property type="evidence" value="ECO:0007669"/>
    <property type="project" value="TreeGrafter"/>
</dbReference>
<dbReference type="GO" id="GO:0030313">
    <property type="term" value="C:cell envelope"/>
    <property type="evidence" value="ECO:0007669"/>
    <property type="project" value="UniProtKB-SubCell"/>
</dbReference>
<evidence type="ECO:0000256" key="6">
    <source>
        <dbReference type="ARBA" id="ARBA00023054"/>
    </source>
</evidence>
<reference evidence="14" key="1">
    <citation type="submission" date="2023-03" db="EMBL/GenBank/DDBJ databases">
        <title>Aeromonas caviae strain AC1520.</title>
        <authorList>
            <person name="Xie T."/>
            <person name="Zhang Q."/>
            <person name="Deng J."/>
            <person name="Li X."/>
        </authorList>
    </citation>
    <scope>NUCLEOTIDE SEQUENCE</scope>
    <source>
        <strain evidence="14">AC1520</strain>
    </source>
</reference>
<dbReference type="EMBL" id="CP120942">
    <property type="protein sequence ID" value="WFF97275.1"/>
    <property type="molecule type" value="Genomic_DNA"/>
</dbReference>
<dbReference type="AlphaFoldDB" id="A0AAJ5Z8Z4"/>
<dbReference type="InterPro" id="IPR058626">
    <property type="entry name" value="MdtA-like_b-barrel"/>
</dbReference>
<accession>A0AAJ5Z8Z4</accession>
<dbReference type="Pfam" id="PF25944">
    <property type="entry name" value="Beta-barrel_RND"/>
    <property type="match status" value="1"/>
</dbReference>
<evidence type="ECO:0000256" key="9">
    <source>
        <dbReference type="SAM" id="MobiDB-lite"/>
    </source>
</evidence>
<evidence type="ECO:0000259" key="12">
    <source>
        <dbReference type="Pfam" id="PF25944"/>
    </source>
</evidence>
<dbReference type="Gene3D" id="2.40.420.20">
    <property type="match status" value="1"/>
</dbReference>
<keyword evidence="4" id="KW-1003">Cell membrane</keyword>
<dbReference type="Gene3D" id="2.40.50.100">
    <property type="match status" value="1"/>
</dbReference>
<evidence type="ECO:0000259" key="10">
    <source>
        <dbReference type="Pfam" id="PF25876"/>
    </source>
</evidence>
<dbReference type="GO" id="GO:0015562">
    <property type="term" value="F:efflux transmembrane transporter activity"/>
    <property type="evidence" value="ECO:0007669"/>
    <property type="project" value="TreeGrafter"/>
</dbReference>
<evidence type="ECO:0000313" key="14">
    <source>
        <dbReference type="EMBL" id="WFF97275.1"/>
    </source>
</evidence>
<keyword evidence="7" id="KW-0472">Membrane</keyword>
<evidence type="ECO:0000259" key="13">
    <source>
        <dbReference type="Pfam" id="PF25967"/>
    </source>
</evidence>
<evidence type="ECO:0000256" key="7">
    <source>
        <dbReference type="ARBA" id="ARBA00023136"/>
    </source>
</evidence>
<keyword evidence="3" id="KW-0813">Transport</keyword>
<evidence type="ECO:0000259" key="11">
    <source>
        <dbReference type="Pfam" id="PF25917"/>
    </source>
</evidence>
<gene>
    <name evidence="14" type="ORF">P5S46_16680</name>
</gene>
<feature type="coiled-coil region" evidence="8">
    <location>
        <begin position="99"/>
        <end position="126"/>
    </location>
</feature>
<dbReference type="InterPro" id="IPR058627">
    <property type="entry name" value="MdtA-like_C"/>
</dbReference>
<dbReference type="GO" id="GO:1990961">
    <property type="term" value="P:xenobiotic detoxification by transmembrane export across the plasma membrane"/>
    <property type="evidence" value="ECO:0007669"/>
    <property type="project" value="InterPro"/>
</dbReference>
<evidence type="ECO:0000256" key="4">
    <source>
        <dbReference type="ARBA" id="ARBA00022475"/>
    </source>
</evidence>
<feature type="domain" description="Multidrug resistance protein MdtA-like C-terminal permuted SH3" evidence="13">
    <location>
        <begin position="317"/>
        <end position="372"/>
    </location>
</feature>
<feature type="domain" description="Multidrug resistance protein MdtA-like alpha-helical hairpin" evidence="10">
    <location>
        <begin position="107"/>
        <end position="182"/>
    </location>
</feature>
<dbReference type="Proteomes" id="UP001218423">
    <property type="component" value="Chromosome"/>
</dbReference>
<name>A0AAJ5Z8Z4_AERCA</name>
<dbReference type="InterPro" id="IPR006143">
    <property type="entry name" value="RND_pump_MFP"/>
</dbReference>
<dbReference type="InterPro" id="IPR058624">
    <property type="entry name" value="MdtA-like_HH"/>
</dbReference>
<dbReference type="Gene3D" id="6.10.140.1990">
    <property type="match status" value="1"/>
</dbReference>
<evidence type="ECO:0000256" key="3">
    <source>
        <dbReference type="ARBA" id="ARBA00022448"/>
    </source>
</evidence>
<comment type="similarity">
    <text evidence="2">Belongs to the membrane fusion protein (MFP) (TC 8.A.1) family.</text>
</comment>
<organism evidence="14 15">
    <name type="scientific">Aeromonas caviae</name>
    <name type="common">Aeromonas punctata</name>
    <dbReference type="NCBI Taxonomy" id="648"/>
    <lineage>
        <taxon>Bacteria</taxon>
        <taxon>Pseudomonadati</taxon>
        <taxon>Pseudomonadota</taxon>
        <taxon>Gammaproteobacteria</taxon>
        <taxon>Aeromonadales</taxon>
        <taxon>Aeromonadaceae</taxon>
        <taxon>Aeromonas</taxon>
    </lineage>
</organism>
<dbReference type="SUPFAM" id="SSF111369">
    <property type="entry name" value="HlyD-like secretion proteins"/>
    <property type="match status" value="1"/>
</dbReference>
<keyword evidence="6 8" id="KW-0175">Coiled coil</keyword>
<comment type="subcellular location">
    <subcellularLocation>
        <location evidence="1">Cell membrane</location>
    </subcellularLocation>
</comment>
<dbReference type="InterPro" id="IPR030190">
    <property type="entry name" value="MacA_alpha-hairpin_sf"/>
</dbReference>
<evidence type="ECO:0000256" key="1">
    <source>
        <dbReference type="ARBA" id="ARBA00004236"/>
    </source>
</evidence>
<feature type="domain" description="Multidrug resistance protein MdtA-like beta-barrel" evidence="12">
    <location>
        <begin position="220"/>
        <end position="312"/>
    </location>
</feature>
<keyword evidence="5" id="KW-0997">Cell inner membrane</keyword>
<evidence type="ECO:0000256" key="2">
    <source>
        <dbReference type="ARBA" id="ARBA00009477"/>
    </source>
</evidence>
<dbReference type="RefSeq" id="WP_277856232.1">
    <property type="nucleotide sequence ID" value="NZ_CP120942.1"/>
</dbReference>
<dbReference type="PANTHER" id="PTHR30469:SF33">
    <property type="entry name" value="SLR1207 PROTEIN"/>
    <property type="match status" value="1"/>
</dbReference>
<evidence type="ECO:0000256" key="8">
    <source>
        <dbReference type="SAM" id="Coils"/>
    </source>
</evidence>
<feature type="domain" description="Multidrug resistance protein MdtA-like barrel-sandwich hybrid" evidence="11">
    <location>
        <begin position="59"/>
        <end position="213"/>
    </location>
</feature>
<evidence type="ECO:0000256" key="5">
    <source>
        <dbReference type="ARBA" id="ARBA00022519"/>
    </source>
</evidence>
<protein>
    <submittedName>
        <fullName evidence="14">Efflux RND transporter periplasmic adaptor subunit</fullName>
    </submittedName>
</protein>
<evidence type="ECO:0000313" key="15">
    <source>
        <dbReference type="Proteomes" id="UP001218423"/>
    </source>
</evidence>